<feature type="repeat" description="WD" evidence="8">
    <location>
        <begin position="608"/>
        <end position="649"/>
    </location>
</feature>
<evidence type="ECO:0000313" key="12">
    <source>
        <dbReference type="Proteomes" id="UP000006968"/>
    </source>
</evidence>
<feature type="region of interest" description="Disordered" evidence="9">
    <location>
        <begin position="82"/>
        <end position="141"/>
    </location>
</feature>
<feature type="repeat" description="WD" evidence="8">
    <location>
        <begin position="650"/>
        <end position="691"/>
    </location>
</feature>
<dbReference type="Pfam" id="PF04494">
    <property type="entry name" value="TFIID_NTD2"/>
    <property type="match status" value="1"/>
</dbReference>
<comment type="caution">
    <text evidence="11">The sequence shown here is derived from an EMBL/GenBank/DDBJ whole genome shotgun (WGS) entry which is preliminary data.</text>
</comment>
<evidence type="ECO:0000259" key="10">
    <source>
        <dbReference type="Pfam" id="PF04494"/>
    </source>
</evidence>
<gene>
    <name evidence="11" type="ORF">SU7_0249</name>
</gene>
<dbReference type="EMBL" id="ALIE01000010">
    <property type="protein sequence ID" value="EJS44732.1"/>
    <property type="molecule type" value="Genomic_DNA"/>
</dbReference>
<feature type="compositionally biased region" description="Polar residues" evidence="9">
    <location>
        <begin position="345"/>
        <end position="359"/>
    </location>
</feature>
<dbReference type="CDD" id="cd00200">
    <property type="entry name" value="WD40"/>
    <property type="match status" value="1"/>
</dbReference>
<evidence type="ECO:0000256" key="8">
    <source>
        <dbReference type="PROSITE-ProRule" id="PRU00221"/>
    </source>
</evidence>
<dbReference type="InterPro" id="IPR037264">
    <property type="entry name" value="TFIID_NTD2_sf"/>
</dbReference>
<dbReference type="InterPro" id="IPR015943">
    <property type="entry name" value="WD40/YVTN_repeat-like_dom_sf"/>
</dbReference>
<evidence type="ECO:0000313" key="11">
    <source>
        <dbReference type="EMBL" id="EJS44732.1"/>
    </source>
</evidence>
<proteinExistence type="inferred from homology"/>
<comment type="similarity">
    <text evidence="2">Belongs to the WD repeat TAF5 family.</text>
</comment>
<dbReference type="Pfam" id="PF00400">
    <property type="entry name" value="WD40"/>
    <property type="match status" value="6"/>
</dbReference>
<dbReference type="InterPro" id="IPR001680">
    <property type="entry name" value="WD40_rpt"/>
</dbReference>
<feature type="repeat" description="WD" evidence="8">
    <location>
        <begin position="462"/>
        <end position="503"/>
    </location>
</feature>
<feature type="compositionally biased region" description="Polar residues" evidence="9">
    <location>
        <begin position="49"/>
        <end position="58"/>
    </location>
</feature>
<accession>J8LRF6</accession>
<dbReference type="AlphaFoldDB" id="J8LRF6"/>
<feature type="region of interest" description="Disordered" evidence="9">
    <location>
        <begin position="1"/>
        <end position="58"/>
    </location>
</feature>
<evidence type="ECO:0000256" key="1">
    <source>
        <dbReference type="ARBA" id="ARBA00004123"/>
    </source>
</evidence>
<protein>
    <submittedName>
        <fullName evidence="11">Taf5p</fullName>
    </submittedName>
</protein>
<evidence type="ECO:0000256" key="4">
    <source>
        <dbReference type="ARBA" id="ARBA00022737"/>
    </source>
</evidence>
<dbReference type="GO" id="GO:0016251">
    <property type="term" value="F:RNA polymerase II general transcription initiation factor activity"/>
    <property type="evidence" value="ECO:0007669"/>
    <property type="project" value="TreeGrafter"/>
</dbReference>
<evidence type="ECO:0000256" key="2">
    <source>
        <dbReference type="ARBA" id="ARBA00009435"/>
    </source>
</evidence>
<dbReference type="GO" id="GO:0005669">
    <property type="term" value="C:transcription factor TFIID complex"/>
    <property type="evidence" value="ECO:0007669"/>
    <property type="project" value="TreeGrafter"/>
</dbReference>
<keyword evidence="3 8" id="KW-0853">WD repeat</keyword>
<feature type="repeat" description="WD" evidence="8">
    <location>
        <begin position="566"/>
        <end position="598"/>
    </location>
</feature>
<dbReference type="CDD" id="cd08044">
    <property type="entry name" value="TAF5_NTD2"/>
    <property type="match status" value="1"/>
</dbReference>
<dbReference type="PROSITE" id="PS50082">
    <property type="entry name" value="WD_REPEATS_2"/>
    <property type="match status" value="6"/>
</dbReference>
<evidence type="ECO:0000256" key="5">
    <source>
        <dbReference type="ARBA" id="ARBA00023015"/>
    </source>
</evidence>
<feature type="repeat" description="WD" evidence="8">
    <location>
        <begin position="698"/>
        <end position="734"/>
    </location>
</feature>
<dbReference type="Pfam" id="PF08513">
    <property type="entry name" value="LisH"/>
    <property type="match status" value="1"/>
</dbReference>
<keyword evidence="6" id="KW-0804">Transcription</keyword>
<evidence type="ECO:0000256" key="6">
    <source>
        <dbReference type="ARBA" id="ARBA00023163"/>
    </source>
</evidence>
<feature type="region of interest" description="Disordered" evidence="9">
    <location>
        <begin position="299"/>
        <end position="318"/>
    </location>
</feature>
<evidence type="ECO:0000256" key="7">
    <source>
        <dbReference type="ARBA" id="ARBA00023242"/>
    </source>
</evidence>
<dbReference type="InterPro" id="IPR036322">
    <property type="entry name" value="WD40_repeat_dom_sf"/>
</dbReference>
<comment type="subcellular location">
    <subcellularLocation>
        <location evidence="1">Nucleus</location>
    </subcellularLocation>
</comment>
<dbReference type="SUPFAM" id="SSF50978">
    <property type="entry name" value="WD40 repeat-like"/>
    <property type="match status" value="1"/>
</dbReference>
<feature type="region of interest" description="Disordered" evidence="9">
    <location>
        <begin position="372"/>
        <end position="405"/>
    </location>
</feature>
<feature type="compositionally biased region" description="Polar residues" evidence="9">
    <location>
        <begin position="86"/>
        <end position="98"/>
    </location>
</feature>
<dbReference type="OrthoDB" id="10266330at2759"/>
<dbReference type="PROSITE" id="PS50294">
    <property type="entry name" value="WD_REPEATS_REGION"/>
    <property type="match status" value="5"/>
</dbReference>
<feature type="region of interest" description="Disordered" evidence="9">
    <location>
        <begin position="336"/>
        <end position="359"/>
    </location>
</feature>
<keyword evidence="7" id="KW-0539">Nucleus</keyword>
<dbReference type="PROSITE" id="PS50896">
    <property type="entry name" value="LISH"/>
    <property type="match status" value="1"/>
</dbReference>
<dbReference type="PROSITE" id="PS00678">
    <property type="entry name" value="WD_REPEATS_1"/>
    <property type="match status" value="3"/>
</dbReference>
<dbReference type="PANTHER" id="PTHR19879:SF1">
    <property type="entry name" value="CANNONBALL-RELATED"/>
    <property type="match status" value="1"/>
</dbReference>
<sequence length="801" mass="89459">MSQKQGTNQNQNGTHQPQPAKNQRSNNTAAASSAQQPQQQSQSQSQQQGRSNGPFSASDLNRIVLEYLNKKGYHRTEAMLRAESGRTLTPQNKQSPANTKAGKFPEQSATPPNPGKTAKPISNPTNVSSKRDAEGGIVSNGRLEGLNAPENYIRAYSMLKTWVDSSLEIYKPELSYIMYPIFIYLFLNLVAKNPVYARRFFDRFSPYFKDFHGSEINRLFSVNSIDHIKENEVASAFQSHRYRITMSKTTLNLLLYFLNENESVGGSLIISVINQHLEPNIVESVTAREKLADGIKVLSDGENGNGKQSLEMNSVPVKLGPFPKDEEFVKEIETELKIKDDQEKQQNQQAPTENNTDANNRTLLQEYKAMNNEKAKENAAEEDKDKLKDKTTKDEEKKESVLKVDDEKTDSNLFSPARDILPLPPKTALDLKLEIQKVKESRDAIKLDNLQLALPSVCMYTFQNTNKDMSCLDFSDDCRIAAAGFQDSYIKIWSLDGSSLNNPNITLNNNDNSYKNDDPTCKTLVGHSGTVYSTSFSPDNKYLLSASEDKTVRLWSMDTHTALVSYKGHNHPVWDVKFSPLGHYFATASHDQTARLWSCDHIYPLRIFAGHLNDVDCVSFHPNGCYVFTGSSDKTCRMWDVSTGDSVRLFLGHTAPVICIAVSPDGRWLSTGSEDGIINVWDIGTGKRLKQMRGHGKNAIYSLSYSKEGNVLISGGADHSVRVWDLKKATTEPSAEPDEPFIGYLGDVTASINQDIKEYGRRRTVIPTSDLVASFYTKKTPVFKVKFSRSNLALAGGAFRP</sequence>
<feature type="compositionally biased region" description="Low complexity" evidence="9">
    <location>
        <begin position="1"/>
        <end position="19"/>
    </location>
</feature>
<dbReference type="SMART" id="SM00320">
    <property type="entry name" value="WD40"/>
    <property type="match status" value="6"/>
</dbReference>
<reference evidence="11 12" key="1">
    <citation type="journal article" date="2013" name="BMC Genomics">
        <title>High quality de novo sequencing and assembly of the Saccharomyces arboricolus genome.</title>
        <authorList>
            <person name="Liti G."/>
            <person name="Nguyen Ba A.N."/>
            <person name="Blythe M."/>
            <person name="Mueller C.A."/>
            <person name="Bergstroem A."/>
            <person name="Cubillos F.A."/>
            <person name="Dafhnis-Calas F."/>
            <person name="Khoshraftar S."/>
            <person name="Malla S."/>
            <person name="Mehta N."/>
            <person name="Siow C.C."/>
            <person name="Warringer J."/>
            <person name="Moses A.M."/>
            <person name="Louis E.J."/>
            <person name="Nieduszynski C.A."/>
        </authorList>
    </citation>
    <scope>NUCLEOTIDE SEQUENCE [LARGE SCALE GENOMIC DNA]</scope>
    <source>
        <strain evidence="12">H-6 / AS 2.3317 / CBS 10644</strain>
    </source>
</reference>
<name>J8LRF6_SACAR</name>
<dbReference type="SUPFAM" id="SSF160897">
    <property type="entry name" value="Taf5 N-terminal domain-like"/>
    <property type="match status" value="1"/>
</dbReference>
<dbReference type="InterPro" id="IPR007582">
    <property type="entry name" value="TFIID_NTD2"/>
</dbReference>
<dbReference type="Gene3D" id="1.25.40.500">
    <property type="entry name" value="TFIID subunit TAF5, NTD2 domain"/>
    <property type="match status" value="1"/>
</dbReference>
<organism evidence="11 12">
    <name type="scientific">Saccharomyces arboricola (strain H-6 / AS 2.3317 / CBS 10644)</name>
    <name type="common">Yeast</name>
    <dbReference type="NCBI Taxonomy" id="1160507"/>
    <lineage>
        <taxon>Eukaryota</taxon>
        <taxon>Fungi</taxon>
        <taxon>Dikarya</taxon>
        <taxon>Ascomycota</taxon>
        <taxon>Saccharomycotina</taxon>
        <taxon>Saccharomycetes</taxon>
        <taxon>Saccharomycetales</taxon>
        <taxon>Saccharomycetaceae</taxon>
        <taxon>Saccharomyces</taxon>
    </lineage>
</organism>
<keyword evidence="5" id="KW-0805">Transcription regulation</keyword>
<dbReference type="Gene3D" id="2.130.10.10">
    <property type="entry name" value="YVTN repeat-like/Quinoprotein amine dehydrogenase"/>
    <property type="match status" value="3"/>
</dbReference>
<feature type="repeat" description="WD" evidence="8">
    <location>
        <begin position="524"/>
        <end position="565"/>
    </location>
</feature>
<dbReference type="Proteomes" id="UP000006968">
    <property type="component" value="Chromosome II"/>
</dbReference>
<dbReference type="HOGENOM" id="CLU_005884_2_1_1"/>
<dbReference type="SMART" id="SM00667">
    <property type="entry name" value="LisH"/>
    <property type="match status" value="1"/>
</dbReference>
<dbReference type="InterPro" id="IPR006594">
    <property type="entry name" value="LisH"/>
</dbReference>
<evidence type="ECO:0000256" key="9">
    <source>
        <dbReference type="SAM" id="MobiDB-lite"/>
    </source>
</evidence>
<evidence type="ECO:0000256" key="3">
    <source>
        <dbReference type="ARBA" id="ARBA00022574"/>
    </source>
</evidence>
<dbReference type="PANTHER" id="PTHR19879">
    <property type="entry name" value="TRANSCRIPTION INITIATION FACTOR TFIID"/>
    <property type="match status" value="1"/>
</dbReference>
<keyword evidence="4" id="KW-0677">Repeat</keyword>
<dbReference type="GO" id="GO:0006367">
    <property type="term" value="P:transcription initiation at RNA polymerase II promoter"/>
    <property type="evidence" value="ECO:0007669"/>
    <property type="project" value="TreeGrafter"/>
</dbReference>
<dbReference type="PRINTS" id="PR00320">
    <property type="entry name" value="GPROTEINBRPT"/>
</dbReference>
<dbReference type="InterPro" id="IPR019775">
    <property type="entry name" value="WD40_repeat_CS"/>
</dbReference>
<feature type="compositionally biased region" description="Low complexity" evidence="9">
    <location>
        <begin position="29"/>
        <end position="48"/>
    </location>
</feature>
<feature type="domain" description="TFIID subunit TAF5 NTD2" evidence="10">
    <location>
        <begin position="148"/>
        <end position="277"/>
    </location>
</feature>
<dbReference type="InterPro" id="IPR020472">
    <property type="entry name" value="WD40_PAC1"/>
</dbReference>
<keyword evidence="12" id="KW-1185">Reference proteome</keyword>